<comment type="caution">
    <text evidence="2">The sequence shown here is derived from an EMBL/GenBank/DDBJ whole genome shotgun (WGS) entry which is preliminary data.</text>
</comment>
<sequence>MSDTKPPAIDPLLAARTAEALALPHLVCRRRACRRKNRCLWCFRSTGERCCMRNLTAEQRRFFDVVYHEAAAAWHFLGTDPHWFEAREGERRTRNDLGIAIARTDPGRWRREKWDAERRAREKRLAQFDREQASGKDGSEGRRG</sequence>
<keyword evidence="3" id="KW-1185">Reference proteome</keyword>
<reference evidence="2 3" key="1">
    <citation type="submission" date="2020-08" db="EMBL/GenBank/DDBJ databases">
        <title>Genomic Encyclopedia of Type Strains, Phase IV (KMG-IV): sequencing the most valuable type-strain genomes for metagenomic binning, comparative biology and taxonomic classification.</title>
        <authorList>
            <person name="Goeker M."/>
        </authorList>
    </citation>
    <scope>NUCLEOTIDE SEQUENCE [LARGE SCALE GENOMIC DNA]</scope>
    <source>
        <strain evidence="2 3">DSM 102134</strain>
    </source>
</reference>
<feature type="region of interest" description="Disordered" evidence="1">
    <location>
        <begin position="125"/>
        <end position="144"/>
    </location>
</feature>
<gene>
    <name evidence="2" type="ORF">HNQ75_001390</name>
</gene>
<evidence type="ECO:0000313" key="3">
    <source>
        <dbReference type="Proteomes" id="UP000535501"/>
    </source>
</evidence>
<evidence type="ECO:0000313" key="2">
    <source>
        <dbReference type="EMBL" id="MBB6179436.1"/>
    </source>
</evidence>
<dbReference type="RefSeq" id="WP_077547358.1">
    <property type="nucleotide sequence ID" value="NZ_JACHEJ010000002.1"/>
</dbReference>
<proteinExistence type="predicted"/>
<organism evidence="2 3">
    <name type="scientific">Pseudorhizobium flavum</name>
    <dbReference type="NCBI Taxonomy" id="1335061"/>
    <lineage>
        <taxon>Bacteria</taxon>
        <taxon>Pseudomonadati</taxon>
        <taxon>Pseudomonadota</taxon>
        <taxon>Alphaproteobacteria</taxon>
        <taxon>Hyphomicrobiales</taxon>
        <taxon>Rhizobiaceae</taxon>
        <taxon>Rhizobium/Agrobacterium group</taxon>
        <taxon>Pseudorhizobium</taxon>
    </lineage>
</organism>
<dbReference type="Proteomes" id="UP000535501">
    <property type="component" value="Unassembled WGS sequence"/>
</dbReference>
<name>A0A7X0DCX3_9HYPH</name>
<dbReference type="EMBL" id="JACHEJ010000002">
    <property type="protein sequence ID" value="MBB6179436.1"/>
    <property type="molecule type" value="Genomic_DNA"/>
</dbReference>
<protein>
    <submittedName>
        <fullName evidence="2">Uncharacterized protein</fullName>
    </submittedName>
</protein>
<accession>A0A7X0DCX3</accession>
<dbReference type="AlphaFoldDB" id="A0A7X0DCX3"/>
<evidence type="ECO:0000256" key="1">
    <source>
        <dbReference type="SAM" id="MobiDB-lite"/>
    </source>
</evidence>